<dbReference type="EMBL" id="JBHSZQ010000047">
    <property type="protein sequence ID" value="MFC7126914.1"/>
    <property type="molecule type" value="Genomic_DNA"/>
</dbReference>
<feature type="transmembrane region" description="Helical" evidence="1">
    <location>
        <begin position="29"/>
        <end position="51"/>
    </location>
</feature>
<evidence type="ECO:0000256" key="1">
    <source>
        <dbReference type="SAM" id="Phobius"/>
    </source>
</evidence>
<proteinExistence type="predicted"/>
<reference evidence="2 3" key="1">
    <citation type="journal article" date="2014" name="Int. J. Syst. Evol. Microbiol.">
        <title>Complete genome sequence of Corynebacterium casei LMG S-19264T (=DSM 44701T), isolated from a smear-ripened cheese.</title>
        <authorList>
            <consortium name="US DOE Joint Genome Institute (JGI-PGF)"/>
            <person name="Walter F."/>
            <person name="Albersmeier A."/>
            <person name="Kalinowski J."/>
            <person name="Ruckert C."/>
        </authorList>
    </citation>
    <scope>NUCLEOTIDE SEQUENCE [LARGE SCALE GENOMIC DNA]</scope>
    <source>
        <strain evidence="2 3">CGMCC 4.7215</strain>
    </source>
</reference>
<sequence length="96" mass="10550">MSSIDKRLAAVRNRAQLFESNTTERRRSILFTLAVTAGFLGALAATTVFLSTQNLPIVVLLSVLSGVSFILGGFLFAGRLDELTDDDQVLWQLFED</sequence>
<dbReference type="RefSeq" id="WP_267637242.1">
    <property type="nucleotide sequence ID" value="NZ_JAODIY010000009.1"/>
</dbReference>
<keyword evidence="1" id="KW-0472">Membrane</keyword>
<protein>
    <submittedName>
        <fullName evidence="2">Uncharacterized protein</fullName>
    </submittedName>
</protein>
<evidence type="ECO:0000313" key="2">
    <source>
        <dbReference type="EMBL" id="MFC7126914.1"/>
    </source>
</evidence>
<dbReference type="AlphaFoldDB" id="A0ABD5XAN2"/>
<keyword evidence="1" id="KW-0812">Transmembrane</keyword>
<gene>
    <name evidence="2" type="ORF">ACFQJ7_12925</name>
</gene>
<comment type="caution">
    <text evidence="2">The sequence shown here is derived from an EMBL/GenBank/DDBJ whole genome shotgun (WGS) entry which is preliminary data.</text>
</comment>
<feature type="transmembrane region" description="Helical" evidence="1">
    <location>
        <begin position="57"/>
        <end position="77"/>
    </location>
</feature>
<dbReference type="Proteomes" id="UP001596414">
    <property type="component" value="Unassembled WGS sequence"/>
</dbReference>
<evidence type="ECO:0000313" key="3">
    <source>
        <dbReference type="Proteomes" id="UP001596414"/>
    </source>
</evidence>
<organism evidence="2 3">
    <name type="scientific">Halovenus rubra</name>
    <dbReference type="NCBI Taxonomy" id="869890"/>
    <lineage>
        <taxon>Archaea</taxon>
        <taxon>Methanobacteriati</taxon>
        <taxon>Methanobacteriota</taxon>
        <taxon>Stenosarchaea group</taxon>
        <taxon>Halobacteria</taxon>
        <taxon>Halobacteriales</taxon>
        <taxon>Haloarculaceae</taxon>
        <taxon>Halovenus</taxon>
    </lineage>
</organism>
<name>A0ABD5XAN2_9EURY</name>
<keyword evidence="1" id="KW-1133">Transmembrane helix</keyword>
<accession>A0ABD5XAN2</accession>